<organism evidence="1 2">
    <name type="scientific">Vibrio gigantis</name>
    <dbReference type="NCBI Taxonomy" id="296199"/>
    <lineage>
        <taxon>Bacteria</taxon>
        <taxon>Pseudomonadati</taxon>
        <taxon>Pseudomonadota</taxon>
        <taxon>Gammaproteobacteria</taxon>
        <taxon>Vibrionales</taxon>
        <taxon>Vibrionaceae</taxon>
        <taxon>Vibrio</taxon>
    </lineage>
</organism>
<gene>
    <name evidence="1" type="ORF">F4W18_15405</name>
</gene>
<name>A0A5M9NNS9_9VIBR</name>
<dbReference type="AlphaFoldDB" id="A0A5M9NNS9"/>
<dbReference type="RefSeq" id="WP_086713333.1">
    <property type="nucleotide sequence ID" value="NZ_AP025492.1"/>
</dbReference>
<sequence>MSNEHKESFQLMLRETSDKYVKVARIRKYLDEWAKPFSAYIGSHNESKKFSYKRFRDERLADKNYDSAFKKVMRVDESLTVEEIEILLKKTTCVHTQVKEYMQQIEAIQYN</sequence>
<evidence type="ECO:0000313" key="2">
    <source>
        <dbReference type="Proteomes" id="UP000322521"/>
    </source>
</evidence>
<evidence type="ECO:0000313" key="1">
    <source>
        <dbReference type="EMBL" id="KAA8672345.1"/>
    </source>
</evidence>
<accession>A0A5M9NNS9</accession>
<proteinExistence type="predicted"/>
<comment type="caution">
    <text evidence="1">The sequence shown here is derived from an EMBL/GenBank/DDBJ whole genome shotgun (WGS) entry which is preliminary data.</text>
</comment>
<keyword evidence="2" id="KW-1185">Reference proteome</keyword>
<dbReference type="EMBL" id="VXJS01000009">
    <property type="protein sequence ID" value="KAA8672345.1"/>
    <property type="molecule type" value="Genomic_DNA"/>
</dbReference>
<reference evidence="1 2" key="1">
    <citation type="submission" date="2019-09" db="EMBL/GenBank/DDBJ databases">
        <title>Draft genome sequence of various Type strains from the CCUG.</title>
        <authorList>
            <person name="Pineiro-Iglesias B."/>
            <person name="Tunovic T."/>
            <person name="Unosson C."/>
            <person name="Inganas E."/>
            <person name="Ohlen M."/>
            <person name="Cardew S."/>
            <person name="Jensie-Markopoulos S."/>
            <person name="Salva-Serra F."/>
            <person name="Jaen-Luchoro D."/>
            <person name="Karlsson R."/>
            <person name="Svensson-Stadler L."/>
            <person name="Chun J."/>
            <person name="Moore E."/>
        </authorList>
    </citation>
    <scope>NUCLEOTIDE SEQUENCE [LARGE SCALE GENOMIC DNA]</scope>
    <source>
        <strain evidence="1 2">CCUG 56969T</strain>
    </source>
</reference>
<protein>
    <submittedName>
        <fullName evidence="1">Uncharacterized protein</fullName>
    </submittedName>
</protein>
<dbReference type="Proteomes" id="UP000322521">
    <property type="component" value="Unassembled WGS sequence"/>
</dbReference>